<keyword evidence="1" id="KW-0614">Plasmid</keyword>
<protein>
    <submittedName>
        <fullName evidence="1">Uncharacterized protein</fullName>
    </submittedName>
</protein>
<name>A0A1D3KAT8_PSEVE</name>
<proteinExistence type="predicted"/>
<sequence length="315" mass="34364">MFNTRVTSSELLRLKIPVPSTEVLEEIHSLEGNTLTSSIERATAGDAQSKAYLQGIFFSVLPVVNERLAKAKLAPASIPLLVAIGRTEGPIFAKVLKRWVDSGCPENDDAGYLRMTYDKAMHTDLNRPAASEAAPAANDSANASIDVSEPLSEIDDTQKQQTAKNYVNRHVYGGKVAVCFSADQTRNEEHTIRIEASVSSGDRCYNWDDKIAIQLSTRELPSVLATLLQIQNKFEGKGHGAQNEKWFVLENQPGKVFLSVNAKGVTSRSLPIGPGDCYQLSTLVMEQMLKNAPFLTADTLLSLIKRTGLMATPQG</sequence>
<gene>
    <name evidence="1" type="ORF">PVE_P0354</name>
</gene>
<dbReference type="AlphaFoldDB" id="A0A1D3KAT8"/>
<organism evidence="1 2">
    <name type="scientific">Pseudomonas veronii 1YdBTEX2</name>
    <dbReference type="NCBI Taxonomy" id="1295141"/>
    <lineage>
        <taxon>Bacteria</taxon>
        <taxon>Pseudomonadati</taxon>
        <taxon>Pseudomonadota</taxon>
        <taxon>Gammaproteobacteria</taxon>
        <taxon>Pseudomonadales</taxon>
        <taxon>Pseudomonadaceae</taxon>
        <taxon>Pseudomonas</taxon>
    </lineage>
</organism>
<evidence type="ECO:0000313" key="2">
    <source>
        <dbReference type="Proteomes" id="UP000245431"/>
    </source>
</evidence>
<reference evidence="2" key="1">
    <citation type="submission" date="2016-07" db="EMBL/GenBank/DDBJ databases">
        <authorList>
            <person name="Florea S."/>
            <person name="Webb J.S."/>
            <person name="Jaromczyk J."/>
            <person name="Schardl C.L."/>
        </authorList>
    </citation>
    <scope>NUCLEOTIDE SEQUENCE [LARGE SCALE GENOMIC DNA]</scope>
    <source>
        <strain evidence="2">1YdBTEX2</strain>
        <plasmid evidence="2">Plasmid pve_Plasmid</plasmid>
    </source>
</reference>
<dbReference type="Proteomes" id="UP000245431">
    <property type="component" value="Plasmid PVE_plasmid"/>
</dbReference>
<geneLocation type="plasmid" evidence="2">
    <name>pve_Plasmid</name>
</geneLocation>
<dbReference type="EMBL" id="LT599585">
    <property type="protein sequence ID" value="SBW85392.1"/>
    <property type="molecule type" value="Genomic_DNA"/>
</dbReference>
<accession>A0A1D3KAT8</accession>
<evidence type="ECO:0000313" key="1">
    <source>
        <dbReference type="EMBL" id="SBW85392.1"/>
    </source>
</evidence>